<proteinExistence type="predicted"/>
<dbReference type="RefSeq" id="WP_025811599.1">
    <property type="nucleotide sequence ID" value="NZ_AP025339.1"/>
</dbReference>
<dbReference type="Proteomes" id="UP000429980">
    <property type="component" value="Unassembled WGS sequence"/>
</dbReference>
<keyword evidence="2" id="KW-1185">Reference proteome</keyword>
<comment type="caution">
    <text evidence="1">The sequence shown here is derived from an EMBL/GenBank/DDBJ whole genome shotgun (WGS) entry which is preliminary data.</text>
</comment>
<protein>
    <submittedName>
        <fullName evidence="1">Uncharacterized protein</fullName>
    </submittedName>
</protein>
<evidence type="ECO:0000313" key="2">
    <source>
        <dbReference type="Proteomes" id="UP000429980"/>
    </source>
</evidence>
<dbReference type="EMBL" id="NILF01000042">
    <property type="protein sequence ID" value="TWL37890.1"/>
    <property type="molecule type" value="Genomic_DNA"/>
</dbReference>
<accession>A0ABY3FVU5</accession>
<evidence type="ECO:0000313" key="1">
    <source>
        <dbReference type="EMBL" id="TWL37890.1"/>
    </source>
</evidence>
<sequence length="391" mass="44110">MDIKKPMSFKTTDRAHADLFNKVVDQLNENDQLIVNYIDEIDQKTATKKELDSHVKDGTLHITEHDRHRWNESQLFNITQEDGQGKINIHENEDFHVVLPQHTGLIHFTAESGALNGPGPSIRGIWTCNSEGNEGQIIAFDRANKTYRKSILGGKWTEWTELETTAGSQTKVDAHADNPDLHISEQERKKWSSGQLYKLTNDQGSRTRLQSGADILKLPTGFYVALGNEVQNNPVQDSSWFTYDVIEADLERKTIYAWRTYDNTLWHGSVHTDGIFKGWKRIITAADLEPAWTEVPLKNGASHGDRKVRCGLIGGLLILEGEIVTKRGVVFGTLPEAYRPSKFRSRIVPIFGTTGMTKLYIEPDGNMRLEGQIADKLENITSYGLDEVIPL</sequence>
<gene>
    <name evidence="1" type="ORF">CHCC15381_2497</name>
</gene>
<organism evidence="1 2">
    <name type="scientific">Bacillus paralicheniformis</name>
    <dbReference type="NCBI Taxonomy" id="1648923"/>
    <lineage>
        <taxon>Bacteria</taxon>
        <taxon>Bacillati</taxon>
        <taxon>Bacillota</taxon>
        <taxon>Bacilli</taxon>
        <taxon>Bacillales</taxon>
        <taxon>Bacillaceae</taxon>
        <taxon>Bacillus</taxon>
    </lineage>
</organism>
<reference evidence="1 2" key="1">
    <citation type="submission" date="2019-06" db="EMBL/GenBank/DDBJ databases">
        <title>Genome sequence analysis of &gt;100 Bacillus licheniformis strains suggests intrinsic resistance to this species.</title>
        <authorList>
            <person name="Wels M."/>
            <person name="Siezen R.J."/>
            <person name="Johansen E."/>
            <person name="Stuer-Lauridsen B."/>
            <person name="Bjerre K."/>
            <person name="Nielsen B.K.K."/>
        </authorList>
    </citation>
    <scope>NUCLEOTIDE SEQUENCE [LARGE SCALE GENOMIC DNA]</scope>
    <source>
        <strain evidence="1 2">BAC-15381</strain>
    </source>
</reference>
<name>A0ABY3FVU5_9BACI</name>